<evidence type="ECO:0000256" key="1">
    <source>
        <dbReference type="SAM" id="MobiDB-lite"/>
    </source>
</evidence>
<dbReference type="AlphaFoldDB" id="A0A6J4UZE7"/>
<evidence type="ECO:0000313" key="2">
    <source>
        <dbReference type="EMBL" id="CAA9563655.1"/>
    </source>
</evidence>
<organism evidence="2">
    <name type="scientific">uncultured Thermomicrobiales bacterium</name>
    <dbReference type="NCBI Taxonomy" id="1645740"/>
    <lineage>
        <taxon>Bacteria</taxon>
        <taxon>Pseudomonadati</taxon>
        <taxon>Thermomicrobiota</taxon>
        <taxon>Thermomicrobia</taxon>
        <taxon>Thermomicrobiales</taxon>
        <taxon>environmental samples</taxon>
    </lineage>
</organism>
<proteinExistence type="predicted"/>
<reference evidence="2" key="1">
    <citation type="submission" date="2020-02" db="EMBL/GenBank/DDBJ databases">
        <authorList>
            <person name="Meier V. D."/>
        </authorList>
    </citation>
    <scope>NUCLEOTIDE SEQUENCE</scope>
    <source>
        <strain evidence="2">AVDCRST_MAG19</strain>
    </source>
</reference>
<dbReference type="EMBL" id="CADCWL010000089">
    <property type="protein sequence ID" value="CAA9563655.1"/>
    <property type="molecule type" value="Genomic_DNA"/>
</dbReference>
<feature type="region of interest" description="Disordered" evidence="1">
    <location>
        <begin position="108"/>
        <end position="127"/>
    </location>
</feature>
<evidence type="ECO:0008006" key="3">
    <source>
        <dbReference type="Google" id="ProtNLM"/>
    </source>
</evidence>
<sequence>MTTNDAAPPMLRPGAVCDRLLAAMEGSEGRRKKRKRDTTPDAIGLGIKRDLLAAAAAADPPPDEFEGWLLEQCLAAGPLAGATRAMALEILDEWRVALASDGFRDWLEAGAPSDDARPSLEGAPVRR</sequence>
<gene>
    <name evidence="2" type="ORF">AVDCRST_MAG19-2039</name>
</gene>
<protein>
    <recommendedName>
        <fullName evidence="3">Type III secretion fhipep protein</fullName>
    </recommendedName>
</protein>
<name>A0A6J4UZE7_9BACT</name>
<accession>A0A6J4UZE7</accession>